<keyword evidence="3" id="KW-0010">Activator</keyword>
<evidence type="ECO:0000256" key="1">
    <source>
        <dbReference type="ARBA" id="ARBA00023015"/>
    </source>
</evidence>
<dbReference type="SUPFAM" id="SSF51215">
    <property type="entry name" value="Regulatory protein AraC"/>
    <property type="match status" value="1"/>
</dbReference>
<dbReference type="InterPro" id="IPR009057">
    <property type="entry name" value="Homeodomain-like_sf"/>
</dbReference>
<dbReference type="InterPro" id="IPR050204">
    <property type="entry name" value="AraC_XylS_family_regulators"/>
</dbReference>
<keyword evidence="1" id="KW-0805">Transcription regulation</keyword>
<keyword evidence="2" id="KW-0238">DNA-binding</keyword>
<evidence type="ECO:0000313" key="6">
    <source>
        <dbReference type="EMBL" id="MCQ4838842.1"/>
    </source>
</evidence>
<dbReference type="EMBL" id="JANFZH010000004">
    <property type="protein sequence ID" value="MCQ4838842.1"/>
    <property type="molecule type" value="Genomic_DNA"/>
</dbReference>
<dbReference type="InterPro" id="IPR003313">
    <property type="entry name" value="AraC-bd"/>
</dbReference>
<dbReference type="PRINTS" id="PR00032">
    <property type="entry name" value="HTHARAC"/>
</dbReference>
<dbReference type="RefSeq" id="WP_066861747.1">
    <property type="nucleotide sequence ID" value="NZ_CABKVV010000012.1"/>
</dbReference>
<evidence type="ECO:0000256" key="4">
    <source>
        <dbReference type="ARBA" id="ARBA00023163"/>
    </source>
</evidence>
<evidence type="ECO:0000256" key="3">
    <source>
        <dbReference type="ARBA" id="ARBA00023159"/>
    </source>
</evidence>
<organism evidence="6 7">
    <name type="scientific">Neglectibacter timonensis</name>
    <dbReference type="NCBI Taxonomy" id="1776382"/>
    <lineage>
        <taxon>Bacteria</taxon>
        <taxon>Bacillati</taxon>
        <taxon>Bacillota</taxon>
        <taxon>Clostridia</taxon>
        <taxon>Eubacteriales</taxon>
        <taxon>Oscillospiraceae</taxon>
        <taxon>Neglectibacter</taxon>
    </lineage>
</organism>
<name>A0ABT1RVZ9_9FIRM</name>
<dbReference type="InterPro" id="IPR037923">
    <property type="entry name" value="HTH-like"/>
</dbReference>
<dbReference type="Gene3D" id="1.10.10.60">
    <property type="entry name" value="Homeodomain-like"/>
    <property type="match status" value="2"/>
</dbReference>
<sequence length="282" mass="32590">MEYRELKEHRKHGDVGLPVSCYRIQPPYENFWQLECHWHDEMELFKVERGTVQIQCGNDYFEAREGDLVFFNSGELHAARPLDGAEMDYSAIVFSPEMLCGDENDIARIRYVAPVVDGRLQVRRVASSSSLLQMFDQAVELLQNREVSYELRVRARLLEIFASLAETGKNRVEEAEKASSKAVKAAIDYIRENYKKQISIEELAKLCHMSDGHFCRMFKKYTFKTPVQYMNSVRLSAAMDLLTRTDRKVLDIALDTGFNSLSYFIGVFKQGLGCTPTQFRRH</sequence>
<accession>A0ABT1RVZ9</accession>
<proteinExistence type="predicted"/>
<dbReference type="InterPro" id="IPR018062">
    <property type="entry name" value="HTH_AraC-typ_CS"/>
</dbReference>
<dbReference type="PROSITE" id="PS01124">
    <property type="entry name" value="HTH_ARAC_FAMILY_2"/>
    <property type="match status" value="1"/>
</dbReference>
<evidence type="ECO:0000313" key="7">
    <source>
        <dbReference type="Proteomes" id="UP001524473"/>
    </source>
</evidence>
<dbReference type="SUPFAM" id="SSF46689">
    <property type="entry name" value="Homeodomain-like"/>
    <property type="match status" value="2"/>
</dbReference>
<dbReference type="Gene3D" id="2.60.120.10">
    <property type="entry name" value="Jelly Rolls"/>
    <property type="match status" value="1"/>
</dbReference>
<dbReference type="SMART" id="SM00342">
    <property type="entry name" value="HTH_ARAC"/>
    <property type="match status" value="1"/>
</dbReference>
<dbReference type="Pfam" id="PF02311">
    <property type="entry name" value="AraC_binding"/>
    <property type="match status" value="1"/>
</dbReference>
<dbReference type="InterPro" id="IPR020449">
    <property type="entry name" value="Tscrpt_reg_AraC-type_HTH"/>
</dbReference>
<dbReference type="InterPro" id="IPR014710">
    <property type="entry name" value="RmlC-like_jellyroll"/>
</dbReference>
<evidence type="ECO:0000259" key="5">
    <source>
        <dbReference type="PROSITE" id="PS01124"/>
    </source>
</evidence>
<protein>
    <submittedName>
        <fullName evidence="6">AraC family transcriptional regulator</fullName>
    </submittedName>
</protein>
<dbReference type="PANTHER" id="PTHR46796">
    <property type="entry name" value="HTH-TYPE TRANSCRIPTIONAL ACTIVATOR RHAS-RELATED"/>
    <property type="match status" value="1"/>
</dbReference>
<dbReference type="PROSITE" id="PS00041">
    <property type="entry name" value="HTH_ARAC_FAMILY_1"/>
    <property type="match status" value="1"/>
</dbReference>
<dbReference type="Pfam" id="PF12833">
    <property type="entry name" value="HTH_18"/>
    <property type="match status" value="1"/>
</dbReference>
<feature type="domain" description="HTH araC/xylS-type" evidence="5">
    <location>
        <begin position="184"/>
        <end position="282"/>
    </location>
</feature>
<dbReference type="GeneID" id="90531636"/>
<evidence type="ECO:0000256" key="2">
    <source>
        <dbReference type="ARBA" id="ARBA00023125"/>
    </source>
</evidence>
<dbReference type="Proteomes" id="UP001524473">
    <property type="component" value="Unassembled WGS sequence"/>
</dbReference>
<comment type="caution">
    <text evidence="6">The sequence shown here is derived from an EMBL/GenBank/DDBJ whole genome shotgun (WGS) entry which is preliminary data.</text>
</comment>
<dbReference type="InterPro" id="IPR018060">
    <property type="entry name" value="HTH_AraC"/>
</dbReference>
<reference evidence="6 7" key="1">
    <citation type="submission" date="2022-06" db="EMBL/GenBank/DDBJ databases">
        <title>Isolation of gut microbiota from human fecal samples.</title>
        <authorList>
            <person name="Pamer E.G."/>
            <person name="Barat B."/>
            <person name="Waligurski E."/>
            <person name="Medina S."/>
            <person name="Paddock L."/>
            <person name="Mostad J."/>
        </authorList>
    </citation>
    <scope>NUCLEOTIDE SEQUENCE [LARGE SCALE GENOMIC DNA]</scope>
    <source>
        <strain evidence="6 7">DFI.9.73</strain>
    </source>
</reference>
<gene>
    <name evidence="6" type="ORF">NE695_02805</name>
</gene>
<keyword evidence="4" id="KW-0804">Transcription</keyword>
<keyword evidence="7" id="KW-1185">Reference proteome</keyword>